<sequence>MYLLLALKRILNIVKISVGIEWNEQCASINSQ</sequence>
<protein>
    <submittedName>
        <fullName evidence="1">Uncharacterized protein</fullName>
    </submittedName>
</protein>
<name>A0A182FYX4_ANOAL</name>
<organism evidence="1 2">
    <name type="scientific">Anopheles albimanus</name>
    <name type="common">New world malaria mosquito</name>
    <dbReference type="NCBI Taxonomy" id="7167"/>
    <lineage>
        <taxon>Eukaryota</taxon>
        <taxon>Metazoa</taxon>
        <taxon>Ecdysozoa</taxon>
        <taxon>Arthropoda</taxon>
        <taxon>Hexapoda</taxon>
        <taxon>Insecta</taxon>
        <taxon>Pterygota</taxon>
        <taxon>Neoptera</taxon>
        <taxon>Endopterygota</taxon>
        <taxon>Diptera</taxon>
        <taxon>Nematocera</taxon>
        <taxon>Culicoidea</taxon>
        <taxon>Culicidae</taxon>
        <taxon>Anophelinae</taxon>
        <taxon>Anopheles</taxon>
    </lineage>
</organism>
<dbReference type="EnsemblMetazoa" id="AALB014802-RA">
    <property type="protein sequence ID" value="AALB014802-PA"/>
    <property type="gene ID" value="AALB014802"/>
</dbReference>
<evidence type="ECO:0000313" key="1">
    <source>
        <dbReference type="EnsemblMetazoa" id="AALB014802-PA"/>
    </source>
</evidence>
<proteinExistence type="predicted"/>
<dbReference type="Proteomes" id="UP000069272">
    <property type="component" value="Chromosome 2R"/>
</dbReference>
<dbReference type="AlphaFoldDB" id="A0A182FYX4"/>
<reference evidence="1" key="2">
    <citation type="submission" date="2022-08" db="UniProtKB">
        <authorList>
            <consortium name="EnsemblMetazoa"/>
        </authorList>
    </citation>
    <scope>IDENTIFICATION</scope>
    <source>
        <strain evidence="1">STECLA/ALBI9_A</strain>
    </source>
</reference>
<accession>A0A182FYX4</accession>
<evidence type="ECO:0000313" key="2">
    <source>
        <dbReference type="Proteomes" id="UP000069272"/>
    </source>
</evidence>
<dbReference type="VEuPathDB" id="VectorBase:AALB014802"/>
<reference evidence="1 2" key="1">
    <citation type="journal article" date="2017" name="G3 (Bethesda)">
        <title>The Physical Genome Mapping of Anopheles albimanus Corrected Scaffold Misassemblies and Identified Interarm Rearrangements in Genus Anopheles.</title>
        <authorList>
            <person name="Artemov G.N."/>
            <person name="Peery A.N."/>
            <person name="Jiang X."/>
            <person name="Tu Z."/>
            <person name="Stegniy V.N."/>
            <person name="Sharakhova M.V."/>
            <person name="Sharakhov I.V."/>
        </authorList>
    </citation>
    <scope>NUCLEOTIDE SEQUENCE [LARGE SCALE GENOMIC DNA]</scope>
    <source>
        <strain evidence="1 2">ALBI9_A</strain>
    </source>
</reference>
<keyword evidence="2" id="KW-1185">Reference proteome</keyword>